<gene>
    <name evidence="2" type="ORF">AVDCRST_MAG25-2585</name>
</gene>
<sequence length="176" mass="18228">MREHRRTRGLRVGSRPAAAPARPFASFLISLALGAMLFGCGSGEEGAEGAPAEPRPATAEETVKAGAPEETGAAAEESARTATVRLSGTEGTIYAGSYGNLDGSEYAEGLLEGEPVEFTVDLRESGFDVVNASFSKPGVDDDGTLKIEILAGGEVVAEQEAETQYGTLNLTWSSEG</sequence>
<feature type="region of interest" description="Disordered" evidence="1">
    <location>
        <begin position="44"/>
        <end position="82"/>
    </location>
</feature>
<protein>
    <submittedName>
        <fullName evidence="2">Uncharacterized protein</fullName>
    </submittedName>
</protein>
<dbReference type="EMBL" id="CADCVI010000168">
    <property type="protein sequence ID" value="CAA9478162.1"/>
    <property type="molecule type" value="Genomic_DNA"/>
</dbReference>
<organism evidence="2">
    <name type="scientific">uncultured Rubrobacteraceae bacterium</name>
    <dbReference type="NCBI Taxonomy" id="349277"/>
    <lineage>
        <taxon>Bacteria</taxon>
        <taxon>Bacillati</taxon>
        <taxon>Actinomycetota</taxon>
        <taxon>Rubrobacteria</taxon>
        <taxon>Rubrobacterales</taxon>
        <taxon>Rubrobacteraceae</taxon>
        <taxon>environmental samples</taxon>
    </lineage>
</organism>
<reference evidence="2" key="1">
    <citation type="submission" date="2020-02" db="EMBL/GenBank/DDBJ databases">
        <authorList>
            <person name="Meier V. D."/>
        </authorList>
    </citation>
    <scope>NUCLEOTIDE SEQUENCE</scope>
    <source>
        <strain evidence="2">AVDCRST_MAG25</strain>
    </source>
</reference>
<accession>A0A6J4RP37</accession>
<proteinExistence type="predicted"/>
<dbReference type="AlphaFoldDB" id="A0A6J4RP37"/>
<name>A0A6J4RP37_9ACTN</name>
<feature type="compositionally biased region" description="Low complexity" evidence="1">
    <location>
        <begin position="48"/>
        <end position="82"/>
    </location>
</feature>
<evidence type="ECO:0000313" key="2">
    <source>
        <dbReference type="EMBL" id="CAA9478162.1"/>
    </source>
</evidence>
<evidence type="ECO:0000256" key="1">
    <source>
        <dbReference type="SAM" id="MobiDB-lite"/>
    </source>
</evidence>